<evidence type="ECO:0000256" key="6">
    <source>
        <dbReference type="PROSITE-ProRule" id="PRU00221"/>
    </source>
</evidence>
<dbReference type="Gene3D" id="2.130.10.10">
    <property type="entry name" value="YVTN repeat-like/Quinoprotein amine dehydrogenase"/>
    <property type="match status" value="2"/>
</dbReference>
<name>A0A4S2N7W1_9PEZI</name>
<comment type="subcellular location">
    <subcellularLocation>
        <location evidence="1">Nucleus</location>
        <location evidence="1">Nucleolus</location>
    </subcellularLocation>
</comment>
<sequence length="537" mass="58188">MAAPVTRLQPAKLPTLPASTTPEQRYWQSFTSPLLIHEYGSVTSINFCATTPHDFAITSSTLVKVFSSKTRTVAKTISRFKDTAYSAQIRRDGKVLAAADASGLLQIFDLQSRAVLRTWGGEHEMPVQAVRWNPRDLTALATGGDDATVRLWELPVGKSVATLKGHEDYVRSLAYIPGSTFGGIVSGGYDKMAKLWDPRAPGQAALSFSQHAAVEDVLPMPGGTTLLVAAGNTVTVWDIIAAREIAVLANHQKTVTALTQTSGSDGSKRRVLTGALDGHVKIYDAASWTVVHGVKYPKPVLSLGVSPDEKHLAVGMVDGLLSIRTRLSGKQKDAVKEKERAMDLIMKGIDPRSVDANGKKKRSGNKERRLKGMDYKGENEDIVIDIPKRAKRERAFEKKLRKGAFADALDLVLGPKGQGDPMMVLAVVKELVYRGAVTAALANRDEETLEPVLRWCLRCVGDPRMVPVVAEVLEKVLDLYSHALGQSPEFDKLVGKLAARIRMEVGNARMASRAVGMIGLLVAGNNSGVRERAAIEV</sequence>
<evidence type="ECO:0000256" key="2">
    <source>
        <dbReference type="ARBA" id="ARBA00022552"/>
    </source>
</evidence>
<evidence type="ECO:0000256" key="1">
    <source>
        <dbReference type="ARBA" id="ARBA00004604"/>
    </source>
</evidence>
<dbReference type="InterPro" id="IPR001680">
    <property type="entry name" value="WD40_rpt"/>
</dbReference>
<dbReference type="InterPro" id="IPR019775">
    <property type="entry name" value="WD40_repeat_CS"/>
</dbReference>
<evidence type="ECO:0000256" key="3">
    <source>
        <dbReference type="ARBA" id="ARBA00022574"/>
    </source>
</evidence>
<dbReference type="SUPFAM" id="SSF50978">
    <property type="entry name" value="WD40 repeat-like"/>
    <property type="match status" value="1"/>
</dbReference>
<dbReference type="FunCoup" id="A0A4S2N7W1">
    <property type="interactions" value="962"/>
</dbReference>
<evidence type="ECO:0000256" key="4">
    <source>
        <dbReference type="ARBA" id="ARBA00022737"/>
    </source>
</evidence>
<dbReference type="Proteomes" id="UP000298138">
    <property type="component" value="Unassembled WGS sequence"/>
</dbReference>
<dbReference type="EMBL" id="ML220112">
    <property type="protein sequence ID" value="TGZ85421.1"/>
    <property type="molecule type" value="Genomic_DNA"/>
</dbReference>
<dbReference type="InParanoid" id="A0A4S2N7W1"/>
<feature type="repeat" description="WD" evidence="6">
    <location>
        <begin position="163"/>
        <end position="197"/>
    </location>
</feature>
<dbReference type="SMART" id="SM00320">
    <property type="entry name" value="WD40"/>
    <property type="match status" value="7"/>
</dbReference>
<feature type="domain" description="U3 small nucleolar RNA-associated protein 15 C-terminal" evidence="8">
    <location>
        <begin position="374"/>
        <end position="521"/>
    </location>
</feature>
<dbReference type="GO" id="GO:0005730">
    <property type="term" value="C:nucleolus"/>
    <property type="evidence" value="ECO:0007669"/>
    <property type="project" value="UniProtKB-SubCell"/>
</dbReference>
<accession>A0A4S2N7W1</accession>
<dbReference type="Pfam" id="PF09384">
    <property type="entry name" value="UTP15_C"/>
    <property type="match status" value="1"/>
</dbReference>
<protein>
    <submittedName>
        <fullName evidence="9">WD40 repeat-like protein</fullName>
    </submittedName>
</protein>
<keyword evidence="10" id="KW-1185">Reference proteome</keyword>
<keyword evidence="3 6" id="KW-0853">WD repeat</keyword>
<keyword evidence="2" id="KW-0698">rRNA processing</keyword>
<dbReference type="PROSITE" id="PS00678">
    <property type="entry name" value="WD_REPEATS_1"/>
    <property type="match status" value="1"/>
</dbReference>
<dbReference type="PROSITE" id="PS50082">
    <property type="entry name" value="WD_REPEATS_2"/>
    <property type="match status" value="2"/>
</dbReference>
<proteinExistence type="predicted"/>
<feature type="repeat" description="WD" evidence="6">
    <location>
        <begin position="120"/>
        <end position="162"/>
    </location>
</feature>
<evidence type="ECO:0000313" key="9">
    <source>
        <dbReference type="EMBL" id="TGZ85421.1"/>
    </source>
</evidence>
<dbReference type="Pfam" id="PF00400">
    <property type="entry name" value="WD40"/>
    <property type="match status" value="3"/>
</dbReference>
<dbReference type="GO" id="GO:0045943">
    <property type="term" value="P:positive regulation of transcription by RNA polymerase I"/>
    <property type="evidence" value="ECO:0007669"/>
    <property type="project" value="TreeGrafter"/>
</dbReference>
<feature type="region of interest" description="Disordered" evidence="7">
    <location>
        <begin position="353"/>
        <end position="372"/>
    </location>
</feature>
<keyword evidence="5" id="KW-0539">Nucleus</keyword>
<dbReference type="CDD" id="cd00200">
    <property type="entry name" value="WD40"/>
    <property type="match status" value="1"/>
</dbReference>
<evidence type="ECO:0000259" key="8">
    <source>
        <dbReference type="Pfam" id="PF09384"/>
    </source>
</evidence>
<gene>
    <name evidence="9" type="ORF">EX30DRAFT_337785</name>
</gene>
<dbReference type="OrthoDB" id="431715at2759"/>
<reference evidence="9 10" key="1">
    <citation type="submission" date="2019-04" db="EMBL/GenBank/DDBJ databases">
        <title>Comparative genomics and transcriptomics to analyze fruiting body development in filamentous ascomycetes.</title>
        <authorList>
            <consortium name="DOE Joint Genome Institute"/>
            <person name="Lutkenhaus R."/>
            <person name="Traeger S."/>
            <person name="Breuer J."/>
            <person name="Kuo A."/>
            <person name="Lipzen A."/>
            <person name="Pangilinan J."/>
            <person name="Dilworth D."/>
            <person name="Sandor L."/>
            <person name="Poggeler S."/>
            <person name="Barry K."/>
            <person name="Grigoriev I.V."/>
            <person name="Nowrousian M."/>
        </authorList>
    </citation>
    <scope>NUCLEOTIDE SEQUENCE [LARGE SCALE GENOMIC DNA]</scope>
    <source>
        <strain evidence="9 10">CBS 389.68</strain>
    </source>
</reference>
<dbReference type="InterPro" id="IPR015943">
    <property type="entry name" value="WD40/YVTN_repeat-like_dom_sf"/>
</dbReference>
<evidence type="ECO:0000313" key="10">
    <source>
        <dbReference type="Proteomes" id="UP000298138"/>
    </source>
</evidence>
<evidence type="ECO:0000256" key="5">
    <source>
        <dbReference type="ARBA" id="ARBA00023242"/>
    </source>
</evidence>
<dbReference type="PROSITE" id="PS50294">
    <property type="entry name" value="WD_REPEATS_REGION"/>
    <property type="match status" value="2"/>
</dbReference>
<evidence type="ECO:0000256" key="7">
    <source>
        <dbReference type="SAM" id="MobiDB-lite"/>
    </source>
</evidence>
<dbReference type="STRING" id="341454.A0A4S2N7W1"/>
<dbReference type="InterPro" id="IPR018983">
    <property type="entry name" value="U3_snoRNA-assocProt_15_C"/>
</dbReference>
<dbReference type="InterPro" id="IPR036322">
    <property type="entry name" value="WD40_repeat_dom_sf"/>
</dbReference>
<dbReference type="AlphaFoldDB" id="A0A4S2N7W1"/>
<dbReference type="GO" id="GO:0006364">
    <property type="term" value="P:rRNA processing"/>
    <property type="evidence" value="ECO:0007669"/>
    <property type="project" value="UniProtKB-KW"/>
</dbReference>
<dbReference type="PANTHER" id="PTHR19924">
    <property type="entry name" value="UTP15 U3 SMALL NUCLEOLAR RNA-ASSOCIATED PROTEIN 15 FAMILY MEMBER"/>
    <property type="match status" value="1"/>
</dbReference>
<keyword evidence="4" id="KW-0677">Repeat</keyword>
<dbReference type="PANTHER" id="PTHR19924:SF26">
    <property type="entry name" value="U3 SMALL NUCLEOLAR RNA-ASSOCIATED PROTEIN 15 HOMOLOG"/>
    <property type="match status" value="1"/>
</dbReference>
<organism evidence="9 10">
    <name type="scientific">Ascodesmis nigricans</name>
    <dbReference type="NCBI Taxonomy" id="341454"/>
    <lineage>
        <taxon>Eukaryota</taxon>
        <taxon>Fungi</taxon>
        <taxon>Dikarya</taxon>
        <taxon>Ascomycota</taxon>
        <taxon>Pezizomycotina</taxon>
        <taxon>Pezizomycetes</taxon>
        <taxon>Pezizales</taxon>
        <taxon>Ascodesmidaceae</taxon>
        <taxon>Ascodesmis</taxon>
    </lineage>
</organism>